<keyword evidence="2" id="KW-0808">Transferase</keyword>
<accession>A0ABQ4U645</accession>
<keyword evidence="3" id="KW-1185">Reference proteome</keyword>
<evidence type="ECO:0000259" key="1">
    <source>
        <dbReference type="Pfam" id="PF00535"/>
    </source>
</evidence>
<evidence type="ECO:0000313" key="3">
    <source>
        <dbReference type="Proteomes" id="UP001055057"/>
    </source>
</evidence>
<dbReference type="GO" id="GO:0016740">
    <property type="term" value="F:transferase activity"/>
    <property type="evidence" value="ECO:0007669"/>
    <property type="project" value="UniProtKB-KW"/>
</dbReference>
<dbReference type="PANTHER" id="PTHR43179:SF7">
    <property type="entry name" value="RHAMNOSYLTRANSFERASE WBBL"/>
    <property type="match status" value="1"/>
</dbReference>
<dbReference type="Gene3D" id="3.90.550.10">
    <property type="entry name" value="Spore Coat Polysaccharide Biosynthesis Protein SpsA, Chain A"/>
    <property type="match status" value="2"/>
</dbReference>
<dbReference type="InterPro" id="IPR001173">
    <property type="entry name" value="Glyco_trans_2-like"/>
</dbReference>
<dbReference type="RefSeq" id="WP_238185287.1">
    <property type="nucleotide sequence ID" value="NZ_BPRB01000365.1"/>
</dbReference>
<sequence>MPSIASSIDGFFDNQISGWAIDLDFPTRPLEVEIISNGKVIAGGFANLPRPDVLQSGYPTEICGFSINMSETEKIGQYVSVRIVTACTYIGIIKPTTIHPPRFAGSIDFVNRKEISGWVIDLSDPTGLCEFEILIDGNLVAEGKPYQDRTDVEAAGYPSSRCGFTVQFDPILTFVDAKTVQLRHSDTGIVIAQSNYTPPLPGFSLIGYLDEANERFVTGWACDEDDSSKSVDIDVFFKGNIIASGTADILRPDVKSIGIERQEVGFRISLQDCGLQDGDIIEVRIRGKEQQLHNSPAIIKTVEWAKCFLNYRRELQPDLLTRFRRRIGHRNIKSISIIMPVFNTPTDWLREAIESVKSQWVQNWELVCVDDGSTDPRVSAELKFYANSDNKIKIVTAKTNGGISRATNLGIEAAANEIIAFMDHDDYLEPYATYLVACAFEDKDVDLVYSDEITTGESIDDLLTLVARPSFSHDYYLTHPYFVHFIACRKSLAKKVGGLNESMNISADVDFVLRSIEYSNVVSHIPVVLYRWRTHGSSTGHSRQNLVYNATSKAIQSSLDRIYPGSKVSKGPIFNTYHIDWPHVPGMTLIVVLTKNKFLFLKGFVDSLMQTTDAREYRLVIVDHESDEKDTIDYLEELRAEHIVMHYSGDFNYSQMNNMAILAYGRDCDFVMLANNDIKAIESGWLARMRSLAGRSGVGAVGPMLIYENLQVQHAGVIIGLNGPAEHASKFRSAYSGTERAPGYNSSLTACRDVSALTGACLMVRADVYLDVGGLDETLAVGFNDVDLCLRLREKGLKNLYDGSTVLFHYESITRKVSSDLLSHQDDTLLFVQRWGDFIQNGDPFYNPNLSVSGDDHTPRATKPQKSEVAFRKQISGIYVGDKAK</sequence>
<dbReference type="InterPro" id="IPR029044">
    <property type="entry name" value="Nucleotide-diphossugar_trans"/>
</dbReference>
<organism evidence="2 3">
    <name type="scientific">Methylobacterium trifolii</name>
    <dbReference type="NCBI Taxonomy" id="1003092"/>
    <lineage>
        <taxon>Bacteria</taxon>
        <taxon>Pseudomonadati</taxon>
        <taxon>Pseudomonadota</taxon>
        <taxon>Alphaproteobacteria</taxon>
        <taxon>Hyphomicrobiales</taxon>
        <taxon>Methylobacteriaceae</taxon>
        <taxon>Methylobacterium</taxon>
    </lineage>
</organism>
<proteinExistence type="predicted"/>
<dbReference type="SUPFAM" id="SSF53448">
    <property type="entry name" value="Nucleotide-diphospho-sugar transferases"/>
    <property type="match status" value="2"/>
</dbReference>
<reference evidence="2" key="2">
    <citation type="submission" date="2021-08" db="EMBL/GenBank/DDBJ databases">
        <authorList>
            <person name="Tani A."/>
            <person name="Ola A."/>
            <person name="Ogura Y."/>
            <person name="Katsura K."/>
            <person name="Hayashi T."/>
        </authorList>
    </citation>
    <scope>NUCLEOTIDE SEQUENCE</scope>
    <source>
        <strain evidence="2">DSM 23632</strain>
    </source>
</reference>
<dbReference type="Proteomes" id="UP001055057">
    <property type="component" value="Unassembled WGS sequence"/>
</dbReference>
<gene>
    <name evidence="2" type="primary">arnC</name>
    <name evidence="2" type="ORF">MPOCJGCO_4782</name>
</gene>
<reference evidence="2" key="1">
    <citation type="journal article" date="2021" name="Front. Microbiol.">
        <title>Comprehensive Comparative Genomics and Phenotyping of Methylobacterium Species.</title>
        <authorList>
            <person name="Alessa O."/>
            <person name="Ogura Y."/>
            <person name="Fujitani Y."/>
            <person name="Takami H."/>
            <person name="Hayashi T."/>
            <person name="Sahin N."/>
            <person name="Tani A."/>
        </authorList>
    </citation>
    <scope>NUCLEOTIDE SEQUENCE</scope>
    <source>
        <strain evidence="2">DSM 23632</strain>
    </source>
</reference>
<feature type="domain" description="Glycosyltransferase 2-like" evidence="1">
    <location>
        <begin position="336"/>
        <end position="449"/>
    </location>
</feature>
<evidence type="ECO:0000313" key="2">
    <source>
        <dbReference type="EMBL" id="GJE62649.1"/>
    </source>
</evidence>
<name>A0ABQ4U645_9HYPH</name>
<dbReference type="EMBL" id="BPRB01000365">
    <property type="protein sequence ID" value="GJE62649.1"/>
    <property type="molecule type" value="Genomic_DNA"/>
</dbReference>
<dbReference type="Pfam" id="PF00535">
    <property type="entry name" value="Glycos_transf_2"/>
    <property type="match status" value="1"/>
</dbReference>
<protein>
    <submittedName>
        <fullName evidence="2">Undecaprenyl-phosphate 4-deoxy-4-formamido-L-arabinose transferase</fullName>
    </submittedName>
</protein>
<dbReference type="PANTHER" id="PTHR43179">
    <property type="entry name" value="RHAMNOSYLTRANSFERASE WBBL"/>
    <property type="match status" value="1"/>
</dbReference>
<comment type="caution">
    <text evidence="2">The sequence shown here is derived from an EMBL/GenBank/DDBJ whole genome shotgun (WGS) entry which is preliminary data.</text>
</comment>